<name>A0A420HQZ9_9PEZI</name>
<dbReference type="Proteomes" id="UP000286134">
    <property type="component" value="Unassembled WGS sequence"/>
</dbReference>
<dbReference type="EMBL" id="MCFK01005676">
    <property type="protein sequence ID" value="RKF59827.1"/>
    <property type="molecule type" value="Genomic_DNA"/>
</dbReference>
<feature type="region of interest" description="Disordered" evidence="1">
    <location>
        <begin position="1"/>
        <end position="29"/>
    </location>
</feature>
<protein>
    <submittedName>
        <fullName evidence="2">Uncharacterized protein</fullName>
    </submittedName>
</protein>
<reference evidence="2 3" key="1">
    <citation type="journal article" date="2018" name="BMC Genomics">
        <title>Comparative genome analyses reveal sequence features reflecting distinct modes of host-adaptation between dicot and monocot powdery mildew.</title>
        <authorList>
            <person name="Wu Y."/>
            <person name="Ma X."/>
            <person name="Pan Z."/>
            <person name="Kale S.D."/>
            <person name="Song Y."/>
            <person name="King H."/>
            <person name="Zhang Q."/>
            <person name="Presley C."/>
            <person name="Deng X."/>
            <person name="Wei C.I."/>
            <person name="Xiao S."/>
        </authorList>
    </citation>
    <scope>NUCLEOTIDE SEQUENCE [LARGE SCALE GENOMIC DNA]</scope>
    <source>
        <strain evidence="2">UMSG2</strain>
    </source>
</reference>
<proteinExistence type="predicted"/>
<feature type="compositionally biased region" description="Basic and acidic residues" evidence="1">
    <location>
        <begin position="13"/>
        <end position="24"/>
    </location>
</feature>
<evidence type="ECO:0000313" key="2">
    <source>
        <dbReference type="EMBL" id="RKF59827.1"/>
    </source>
</evidence>
<organism evidence="2 3">
    <name type="scientific">Erysiphe neolycopersici</name>
    <dbReference type="NCBI Taxonomy" id="212602"/>
    <lineage>
        <taxon>Eukaryota</taxon>
        <taxon>Fungi</taxon>
        <taxon>Dikarya</taxon>
        <taxon>Ascomycota</taxon>
        <taxon>Pezizomycotina</taxon>
        <taxon>Leotiomycetes</taxon>
        <taxon>Erysiphales</taxon>
        <taxon>Erysiphaceae</taxon>
        <taxon>Erysiphe</taxon>
    </lineage>
</organism>
<gene>
    <name evidence="2" type="ORF">OnM2_056042</name>
</gene>
<evidence type="ECO:0000256" key="1">
    <source>
        <dbReference type="SAM" id="MobiDB-lite"/>
    </source>
</evidence>
<keyword evidence="3" id="KW-1185">Reference proteome</keyword>
<sequence>MTQTRSRQRKERFRQEGNKADRQLSKQSGSEECNLHFTFVPNPLLLLTSLVTSSSRNKADEV</sequence>
<accession>A0A420HQZ9</accession>
<feature type="compositionally biased region" description="Basic residues" evidence="1">
    <location>
        <begin position="1"/>
        <end position="12"/>
    </location>
</feature>
<evidence type="ECO:0000313" key="3">
    <source>
        <dbReference type="Proteomes" id="UP000286134"/>
    </source>
</evidence>
<comment type="caution">
    <text evidence="2">The sequence shown here is derived from an EMBL/GenBank/DDBJ whole genome shotgun (WGS) entry which is preliminary data.</text>
</comment>
<dbReference type="AlphaFoldDB" id="A0A420HQZ9"/>